<comment type="caution">
    <text evidence="1">The sequence shown here is derived from an EMBL/GenBank/DDBJ whole genome shotgun (WGS) entry which is preliminary data.</text>
</comment>
<protein>
    <submittedName>
        <fullName evidence="1">Uncharacterized protein</fullName>
    </submittedName>
</protein>
<sequence>MPGPLADLLPHGGLVRGSIVEVSGVASLQAGLLASVTGSGRWAALVGRPSLGLLAAVEMGAALTSAGAPS</sequence>
<proteinExistence type="predicted"/>
<dbReference type="Proteomes" id="UP001629744">
    <property type="component" value="Unassembled WGS sequence"/>
</dbReference>
<name>A0ABW9G129_9NOCA</name>
<dbReference type="EMBL" id="JBDLNU010000007">
    <property type="protein sequence ID" value="MFM1731209.1"/>
    <property type="molecule type" value="Genomic_DNA"/>
</dbReference>
<keyword evidence="2" id="KW-1185">Reference proteome</keyword>
<evidence type="ECO:0000313" key="2">
    <source>
        <dbReference type="Proteomes" id="UP001629744"/>
    </source>
</evidence>
<evidence type="ECO:0000313" key="1">
    <source>
        <dbReference type="EMBL" id="MFM1731209.1"/>
    </source>
</evidence>
<organism evidence="1 2">
    <name type="scientific">Prescottella soli</name>
    <dbReference type="NCBI Taxonomy" id="1543852"/>
    <lineage>
        <taxon>Bacteria</taxon>
        <taxon>Bacillati</taxon>
        <taxon>Actinomycetota</taxon>
        <taxon>Actinomycetes</taxon>
        <taxon>Mycobacteriales</taxon>
        <taxon>Nocardiaceae</taxon>
        <taxon>Prescottella</taxon>
    </lineage>
</organism>
<reference evidence="1 2" key="1">
    <citation type="submission" date="2023-11" db="EMBL/GenBank/DDBJ databases">
        <authorList>
            <person name="Val-Calvo J."/>
            <person name="Scortti M."/>
            <person name="Vazquez-Boland J."/>
        </authorList>
    </citation>
    <scope>NUCLEOTIDE SEQUENCE [LARGE SCALE GENOMIC DNA]</scope>
    <source>
        <strain evidence="1 2">DSM 46662</strain>
    </source>
</reference>
<accession>A0ABW9G129</accession>
<gene>
    <name evidence="1" type="ORF">ABEU19_004768</name>
</gene>